<accession>A0A5F2ESW5</accession>
<organism evidence="4 5">
    <name type="scientific">Aeromicrobium chenweiae</name>
    <dbReference type="NCBI Taxonomy" id="2079793"/>
    <lineage>
        <taxon>Bacteria</taxon>
        <taxon>Bacillati</taxon>
        <taxon>Actinomycetota</taxon>
        <taxon>Actinomycetes</taxon>
        <taxon>Propionibacteriales</taxon>
        <taxon>Nocardioidaceae</taxon>
        <taxon>Aeromicrobium</taxon>
    </lineage>
</organism>
<evidence type="ECO:0000313" key="5">
    <source>
        <dbReference type="Proteomes" id="UP000244384"/>
    </source>
</evidence>
<dbReference type="GO" id="GO:0045892">
    <property type="term" value="P:negative regulation of DNA-templated transcription"/>
    <property type="evidence" value="ECO:0007669"/>
    <property type="project" value="TreeGrafter"/>
</dbReference>
<dbReference type="GO" id="GO:0003677">
    <property type="term" value="F:DNA binding"/>
    <property type="evidence" value="ECO:0007669"/>
    <property type="project" value="UniProtKB-KW"/>
</dbReference>
<dbReference type="Proteomes" id="UP000244384">
    <property type="component" value="Chromosome"/>
</dbReference>
<dbReference type="EMBL" id="CP026952">
    <property type="protein sequence ID" value="AWB91905.1"/>
    <property type="molecule type" value="Genomic_DNA"/>
</dbReference>
<accession>A0A2S0WKN9</accession>
<name>A0A2S0WKN9_9ACTN</name>
<evidence type="ECO:0000313" key="4">
    <source>
        <dbReference type="EMBL" id="AWB91905.1"/>
    </source>
</evidence>
<dbReference type="Gene3D" id="1.10.10.10">
    <property type="entry name" value="Winged helix-like DNA-binding domain superfamily/Winged helix DNA-binding domain"/>
    <property type="match status" value="1"/>
</dbReference>
<dbReference type="PANTHER" id="PTHR30136">
    <property type="entry name" value="HELIX-TURN-HELIX TRANSCRIPTIONAL REGULATOR, ICLR FAMILY"/>
    <property type="match status" value="1"/>
</dbReference>
<dbReference type="InterPro" id="IPR029016">
    <property type="entry name" value="GAF-like_dom_sf"/>
</dbReference>
<dbReference type="RefSeq" id="WP_108577550.1">
    <property type="nucleotide sequence ID" value="NZ_CP026952.1"/>
</dbReference>
<dbReference type="GO" id="GO:0003700">
    <property type="term" value="F:DNA-binding transcription factor activity"/>
    <property type="evidence" value="ECO:0007669"/>
    <property type="project" value="TreeGrafter"/>
</dbReference>
<proteinExistence type="predicted"/>
<dbReference type="InterPro" id="IPR050707">
    <property type="entry name" value="HTH_MetabolicPath_Reg"/>
</dbReference>
<protein>
    <submittedName>
        <fullName evidence="4">Uncharacterized protein</fullName>
    </submittedName>
</protein>
<keyword evidence="5" id="KW-1185">Reference proteome</keyword>
<dbReference type="SUPFAM" id="SSF55781">
    <property type="entry name" value="GAF domain-like"/>
    <property type="match status" value="1"/>
</dbReference>
<evidence type="ECO:0000256" key="2">
    <source>
        <dbReference type="ARBA" id="ARBA00023125"/>
    </source>
</evidence>
<keyword evidence="1" id="KW-0805">Transcription regulation</keyword>
<dbReference type="InterPro" id="IPR036390">
    <property type="entry name" value="WH_DNA-bd_sf"/>
</dbReference>
<evidence type="ECO:0000256" key="1">
    <source>
        <dbReference type="ARBA" id="ARBA00023015"/>
    </source>
</evidence>
<keyword evidence="3" id="KW-0804">Transcription</keyword>
<dbReference type="AlphaFoldDB" id="A0A2S0WKN9"/>
<dbReference type="Pfam" id="PF09339">
    <property type="entry name" value="HTH_IclR"/>
    <property type="match status" value="1"/>
</dbReference>
<dbReference type="KEGG" id="aez:C3E78_06655"/>
<keyword evidence="2" id="KW-0238">DNA-binding</keyword>
<dbReference type="PROSITE" id="PS51077">
    <property type="entry name" value="HTH_ICLR"/>
    <property type="match status" value="1"/>
</dbReference>
<evidence type="ECO:0000256" key="3">
    <source>
        <dbReference type="ARBA" id="ARBA00023163"/>
    </source>
</evidence>
<dbReference type="InterPro" id="IPR014757">
    <property type="entry name" value="Tscrpt_reg_IclR_C"/>
</dbReference>
<reference evidence="5" key="1">
    <citation type="submission" date="2018-01" db="EMBL/GenBank/DDBJ databases">
        <authorList>
            <person name="Li J."/>
        </authorList>
    </citation>
    <scope>NUCLEOTIDE SEQUENCE [LARGE SCALE GENOMIC DNA]</scope>
    <source>
        <strain evidence="5">592</strain>
    </source>
</reference>
<sequence length="263" mass="28016">MPRAAAPDHAEGGPIEGTRAVHGAFQILDAIASASEPPRMTDIVSAVALPKSNVFRLLRALEASNAVRRGEQDRRYRLGAKFNDYARVAHTPLLISRFHDLAAPVLQPLDETAQLGVLTGTNVTFVAYIESTQPVRLVTYAGRTLPAHSSATGKAILAFAGSEAVQAVIDGGLPALTPRTITNPDVLLDELEDVRRRGYATESEESAANLFCLSVPVWGSVSEVIAAVTVCIPRAELPADRLGKVREAALEAARRLTVGSPPR</sequence>
<gene>
    <name evidence="4" type="ORF">C3E78_06655</name>
</gene>
<dbReference type="InterPro" id="IPR005471">
    <property type="entry name" value="Tscrpt_reg_IclR_N"/>
</dbReference>
<dbReference type="Gene3D" id="3.30.450.40">
    <property type="match status" value="1"/>
</dbReference>
<dbReference type="SMART" id="SM00346">
    <property type="entry name" value="HTH_ICLR"/>
    <property type="match status" value="1"/>
</dbReference>
<dbReference type="SUPFAM" id="SSF46785">
    <property type="entry name" value="Winged helix' DNA-binding domain"/>
    <property type="match status" value="1"/>
</dbReference>
<dbReference type="PANTHER" id="PTHR30136:SF24">
    <property type="entry name" value="HTH-TYPE TRANSCRIPTIONAL REPRESSOR ALLR"/>
    <property type="match status" value="1"/>
</dbReference>
<dbReference type="PROSITE" id="PS51078">
    <property type="entry name" value="ICLR_ED"/>
    <property type="match status" value="1"/>
</dbReference>
<dbReference type="InterPro" id="IPR036388">
    <property type="entry name" value="WH-like_DNA-bd_sf"/>
</dbReference>
<dbReference type="OrthoDB" id="7274111at2"/>
<dbReference type="Pfam" id="PF01614">
    <property type="entry name" value="IclR_C"/>
    <property type="match status" value="1"/>
</dbReference>